<organism evidence="1 2">
    <name type="scientific">Eumeta variegata</name>
    <name type="common">Bagworm moth</name>
    <name type="synonym">Eumeta japonica</name>
    <dbReference type="NCBI Taxonomy" id="151549"/>
    <lineage>
        <taxon>Eukaryota</taxon>
        <taxon>Metazoa</taxon>
        <taxon>Ecdysozoa</taxon>
        <taxon>Arthropoda</taxon>
        <taxon>Hexapoda</taxon>
        <taxon>Insecta</taxon>
        <taxon>Pterygota</taxon>
        <taxon>Neoptera</taxon>
        <taxon>Endopterygota</taxon>
        <taxon>Lepidoptera</taxon>
        <taxon>Glossata</taxon>
        <taxon>Ditrysia</taxon>
        <taxon>Tineoidea</taxon>
        <taxon>Psychidae</taxon>
        <taxon>Oiketicinae</taxon>
        <taxon>Eumeta</taxon>
    </lineage>
</organism>
<gene>
    <name evidence="1" type="ORF">EVAR_17259_1</name>
</gene>
<reference evidence="1 2" key="1">
    <citation type="journal article" date="2019" name="Commun. Biol.">
        <title>The bagworm genome reveals a unique fibroin gene that provides high tensile strength.</title>
        <authorList>
            <person name="Kono N."/>
            <person name="Nakamura H."/>
            <person name="Ohtoshi R."/>
            <person name="Tomita M."/>
            <person name="Numata K."/>
            <person name="Arakawa K."/>
        </authorList>
    </citation>
    <scope>NUCLEOTIDE SEQUENCE [LARGE SCALE GENOMIC DNA]</scope>
</reference>
<proteinExistence type="predicted"/>
<sequence>MESYGNYDYANKQFDGSYFLHCVRKGALWTRRAGGADLPARAPDPSPRRLVATVLHDPKSIFLNNIMKYEAIRPYKGTIEKECHHKQAYNDTLIVQASTRCHNLLGYRRYRPFTTDKAQRRLRHGVYSPGRHRAAQ</sequence>
<protein>
    <submittedName>
        <fullName evidence="1">Uncharacterized protein</fullName>
    </submittedName>
</protein>
<name>A0A4C1TSZ1_EUMVA</name>
<dbReference type="AlphaFoldDB" id="A0A4C1TSZ1"/>
<dbReference type="Proteomes" id="UP000299102">
    <property type="component" value="Unassembled WGS sequence"/>
</dbReference>
<dbReference type="EMBL" id="BGZK01000085">
    <property type="protein sequence ID" value="GBP17132.1"/>
    <property type="molecule type" value="Genomic_DNA"/>
</dbReference>
<accession>A0A4C1TSZ1</accession>
<comment type="caution">
    <text evidence="1">The sequence shown here is derived from an EMBL/GenBank/DDBJ whole genome shotgun (WGS) entry which is preliminary data.</text>
</comment>
<evidence type="ECO:0000313" key="2">
    <source>
        <dbReference type="Proteomes" id="UP000299102"/>
    </source>
</evidence>
<evidence type="ECO:0000313" key="1">
    <source>
        <dbReference type="EMBL" id="GBP17132.1"/>
    </source>
</evidence>
<keyword evidence="2" id="KW-1185">Reference proteome</keyword>